<dbReference type="CDD" id="cd17064">
    <property type="entry name" value="Ubl_TAFs_like"/>
    <property type="match status" value="1"/>
</dbReference>
<evidence type="ECO:0000256" key="9">
    <source>
        <dbReference type="SAM" id="MobiDB-lite"/>
    </source>
</evidence>
<dbReference type="InterPro" id="IPR029071">
    <property type="entry name" value="Ubiquitin-like_domsf"/>
</dbReference>
<evidence type="ECO:0000259" key="11">
    <source>
        <dbReference type="PROSITE" id="PS50053"/>
    </source>
</evidence>
<feature type="region of interest" description="Disordered" evidence="9">
    <location>
        <begin position="155"/>
        <end position="282"/>
    </location>
</feature>
<dbReference type="InterPro" id="IPR041670">
    <property type="entry name" value="Znf-CCHC_6"/>
</dbReference>
<dbReference type="PRINTS" id="PR00503">
    <property type="entry name" value="BROMODOMAIN"/>
</dbReference>
<feature type="compositionally biased region" description="Acidic residues" evidence="9">
    <location>
        <begin position="1282"/>
        <end position="1294"/>
    </location>
</feature>
<keyword evidence="4 8" id="KW-0103">Bromodomain</keyword>
<dbReference type="PANTHER" id="PTHR13900:SF0">
    <property type="entry name" value="TRANSCRIPTION INITIATION FACTOR TFIID SUBUNIT 1"/>
    <property type="match status" value="1"/>
</dbReference>
<feature type="region of interest" description="Disordered" evidence="9">
    <location>
        <begin position="1714"/>
        <end position="1737"/>
    </location>
</feature>
<dbReference type="InterPro" id="IPR040240">
    <property type="entry name" value="TAF1"/>
</dbReference>
<feature type="compositionally biased region" description="Acidic residues" evidence="9">
    <location>
        <begin position="1305"/>
        <end position="1314"/>
    </location>
</feature>
<dbReference type="GO" id="GO:0016251">
    <property type="term" value="F:RNA polymerase II general transcription initiation factor activity"/>
    <property type="evidence" value="ECO:0007669"/>
    <property type="project" value="InterPro"/>
</dbReference>
<dbReference type="SMART" id="SM00297">
    <property type="entry name" value="BROMO"/>
    <property type="match status" value="1"/>
</dbReference>
<feature type="compositionally biased region" description="Acidic residues" evidence="9">
    <location>
        <begin position="1339"/>
        <end position="1350"/>
    </location>
</feature>
<sequence>MFGVDARSRVGVGGSMMMGDMGKGDRERDYDEDDEEDEEDGDGQGRQMLGFMFGNVDDSGGLDEEYLDQDAKEHLSALAQQLGPSFVDIEQLYAERKKQTDVSGGEEHEDYDQKAEDAVDYEDIQEQYEGPEVQLAQQDMQSYAHAALAGPIKLAEEDNYDDDDDIDIDIDSEQCTEAKVEDEDFNSKQPVEGKAEDEDFDSEQPADNKLESPVKNASETEDEVHLTQYDDEEVPVVHEQCLTSAVDTIASDDEDEKEDWDQILGSQETTSSSKEQEEEVSKISLPVLCQEDGKTVLRFSELFGVREPYWVIGHRKGRQKRGHTREKRYRPEEDLEAMEEDEEFVLMRCSQQPVLTADSSKAERDLESWSSSDESQVWSGIEEDGTEKTTLPRTRYNRIKQRKPEFTSAEPMKEKIDIYEMDIAESRSRIPEANFDLIHQVEWEDGILWDTSRRDEFISGDPASCQLVEVDSESEQSHLSEIDHERLSTDKHVAGLIDYPDWQRPCVIEPLQQTSSVSGDEKEVSASAKMLRHPQILRLETRSFDKQTVEEARAELLKRISNMTLSVKEKNQELARGDWLSSISWGEPEPCLPRSKVIFDFMDPQMVFETSEAKIGQSLCLHAAAVVLTPGGKEGASDVAEGTFNASLSLTRFNISNDKYYTNKKTHQQQKSNAKKRAIHGVKVMHSLPAIKLQSMKPKLSNKDLANFHRPKAVWYPHHNEVAAKEQGKLAARGPMKVIVKTLGGKGTKLTVDASETLDVLKAKTAKKLGDLKPLEKTKVFYSGKELVDGFTFSQQQVPPNSVLHLVRTKIYPWPKAQRLPGENKPLRPPGAFKKKSELSVKDGHVALMEYCEERPLLIGNVGMGGRLYTYYRKRSPTDATAATLRAERGPWVGISLPLEPTEDSPFLGDIRPGETQSSLETNMYRAPVFPHKVSSTDFLLVRSPKGKLSLRRIDSVHVVGQQEPHMEVLTPTSKSVQNYIGNRLMVYLYREFREKEKPGVISPHLRADDVMSQFPSLTEGFIRKRLKHCADLQKIGGEMCWVMRRNFRIPSEEEMRRLVTPENVCTYESMQAGLHHLKRMGVHKLTQPSGLAAAMNQLPDEAITIAAASHIERELQITPWNLSSNFVAATMQGRGSLERLEIVGAGDPSGRGLGFSYLRVASKPPNAGALVEKKAAAARGGGAVTGTDADLRRLSMEAAREVLLKFKVPEDIIDKLTRWHRIAMVRKLSSEQAASGVKLGAAVLNKFARGQRMSFLQLQQQTREKCQDIWDRQVQSLSMADGDDSESDGEVGGDLDSFAGDLENLLEAEEGDEGGGKKGKREGMVGLGARRRKQIAQQEEDIEDEEAEAAELRRMLRADDEAEEEQKKKKSVSARKEQESEEVETPFDIERPSLQQKSATSTHPGRKFGDGQAGKKKKRILKRIIRTRKPDGSYSSKEILITDPKEVALYLAKKNASKTANQNSGVDKEDTKKKGTGKIPLNIKKLTSVAPMKEMSTKGKVNRKFGRDALSLVCGACGQLGHMRTNKKCPLYNEEGEHVAWQDSGAAADGLLERQGTKITIKRKSVPTKKVEELDSPKSVQPPVIVTPLPKEIPPPVPLLKTPSLRMKIKLSGASQNSDSTPAPPVPKTPLENNEKLHGGHANGAGDTNISQTARPVLKLKLSNQKLKDQDAKRLKQDQDVEAARKERDMIRKREREERVAYEQALIEEREREEMEIQERERERKEREESQLKRKGIVLHKNGAEISRGNGRENKLVFVNKIKNKTVRAKDGPELVKRKREREQRQEVEEYQRALDEELKREQEELDRKESRERGEEERFRKEQVRVERERHRQHMKEKERRRELHRLRQETIAREAEVEAQRAAKEREEMERASREEAKQQREREMQFKNMKSKHMKEPTRVVSGLPSGLSGERDRGKGMKRRPDAPPPSYNHTPDFGNAPKRLRKKGGEVDLCNILEGVVEILKNADCSYLFLKPVPKKEAPDYLHYVKRPMDLSTIRERVRKLKYKSREDFRSDVRQIADNAHLYNDGRNPGIPPLADRLLELCDEELIARDEDLGEAEAGIEPLDDDIRGNSPRLDRRRSVRMF</sequence>
<dbReference type="GO" id="GO:0051123">
    <property type="term" value="P:RNA polymerase II preinitiation complex assembly"/>
    <property type="evidence" value="ECO:0007669"/>
    <property type="project" value="TreeGrafter"/>
</dbReference>
<evidence type="ECO:0000256" key="4">
    <source>
        <dbReference type="ARBA" id="ARBA00023117"/>
    </source>
</evidence>
<dbReference type="EMBL" id="CM026421">
    <property type="protein sequence ID" value="KAG0590894.1"/>
    <property type="molecule type" value="Genomic_DNA"/>
</dbReference>
<feature type="compositionally biased region" description="Basic and acidic residues" evidence="9">
    <location>
        <begin position="1864"/>
        <end position="1889"/>
    </location>
</feature>
<dbReference type="SUPFAM" id="SSF47370">
    <property type="entry name" value="Bromodomain"/>
    <property type="match status" value="1"/>
</dbReference>
<feature type="region of interest" description="Disordered" evidence="9">
    <location>
        <begin position="1279"/>
        <end position="1438"/>
    </location>
</feature>
<dbReference type="GO" id="GO:0017025">
    <property type="term" value="F:TBP-class protein binding"/>
    <property type="evidence" value="ECO:0007669"/>
    <property type="project" value="InterPro"/>
</dbReference>
<dbReference type="Pfam" id="PF12157">
    <property type="entry name" value="DUF3591"/>
    <property type="match status" value="1"/>
</dbReference>
<feature type="compositionally biased region" description="Acidic residues" evidence="9">
    <location>
        <begin position="30"/>
        <end position="42"/>
    </location>
</feature>
<keyword evidence="6" id="KW-0539">Nucleus</keyword>
<dbReference type="SUPFAM" id="SSF47055">
    <property type="entry name" value="TAF(II)230 TBP-binding fragment"/>
    <property type="match status" value="1"/>
</dbReference>
<dbReference type="InterPro" id="IPR022591">
    <property type="entry name" value="TAF1_HAT_dom"/>
</dbReference>
<feature type="region of interest" description="Disordered" evidence="9">
    <location>
        <begin position="97"/>
        <end position="130"/>
    </location>
</feature>
<dbReference type="GO" id="GO:0005669">
    <property type="term" value="C:transcription factor TFIID complex"/>
    <property type="evidence" value="ECO:0007669"/>
    <property type="project" value="InterPro"/>
</dbReference>
<dbReference type="Pfam" id="PF15288">
    <property type="entry name" value="zf-CCHC_6"/>
    <property type="match status" value="1"/>
</dbReference>
<dbReference type="Pfam" id="PF00240">
    <property type="entry name" value="ubiquitin"/>
    <property type="match status" value="1"/>
</dbReference>
<evidence type="ECO:0000256" key="1">
    <source>
        <dbReference type="ARBA" id="ARBA00004123"/>
    </source>
</evidence>
<proteinExistence type="inferred from homology"/>
<comment type="similarity">
    <text evidence="2">Belongs to the TAF1 family.</text>
</comment>
<keyword evidence="5" id="KW-0804">Transcription</keyword>
<feature type="region of interest" description="Disordered" evidence="9">
    <location>
        <begin position="1456"/>
        <end position="1480"/>
    </location>
</feature>
<dbReference type="InterPro" id="IPR036741">
    <property type="entry name" value="TAFII-230_TBP-bd_sf"/>
</dbReference>
<feature type="compositionally biased region" description="Acidic residues" evidence="9">
    <location>
        <begin position="250"/>
        <end position="261"/>
    </location>
</feature>
<feature type="compositionally biased region" description="Polar residues" evidence="9">
    <location>
        <begin position="1394"/>
        <end position="1404"/>
    </location>
</feature>
<feature type="compositionally biased region" description="Basic residues" evidence="9">
    <location>
        <begin position="1415"/>
        <end position="1428"/>
    </location>
</feature>
<comment type="caution">
    <text evidence="12">The sequence shown here is derived from an EMBL/GenBank/DDBJ whole genome shotgun (WGS) entry which is preliminary data.</text>
</comment>
<evidence type="ECO:0000256" key="3">
    <source>
        <dbReference type="ARBA" id="ARBA00023015"/>
    </source>
</evidence>
<dbReference type="InterPro" id="IPR009067">
    <property type="entry name" value="TAF_II_230-bd"/>
</dbReference>
<evidence type="ECO:0000256" key="2">
    <source>
        <dbReference type="ARBA" id="ARBA00009064"/>
    </source>
</evidence>
<feature type="compositionally biased region" description="Basic and acidic residues" evidence="9">
    <location>
        <begin position="1714"/>
        <end position="1733"/>
    </location>
</feature>
<evidence type="ECO:0000256" key="7">
    <source>
        <dbReference type="ARBA" id="ARBA00040102"/>
    </source>
</evidence>
<keyword evidence="3" id="KW-0805">Transcription regulation</keyword>
<evidence type="ECO:0000259" key="10">
    <source>
        <dbReference type="PROSITE" id="PS50014"/>
    </source>
</evidence>
<evidence type="ECO:0000256" key="8">
    <source>
        <dbReference type="PROSITE-ProRule" id="PRU00035"/>
    </source>
</evidence>
<keyword evidence="13" id="KW-1185">Reference proteome</keyword>
<gene>
    <name evidence="12" type="ORF">KC19_1G133500</name>
</gene>
<feature type="compositionally biased region" description="Acidic residues" evidence="9">
    <location>
        <begin position="195"/>
        <end position="204"/>
    </location>
</feature>
<feature type="compositionally biased region" description="Acidic residues" evidence="9">
    <location>
        <begin position="157"/>
        <end position="184"/>
    </location>
</feature>
<dbReference type="Pfam" id="PF09247">
    <property type="entry name" value="TBP-binding"/>
    <property type="match status" value="1"/>
</dbReference>
<dbReference type="PANTHER" id="PTHR13900">
    <property type="entry name" value="TRANSCRIPTION INITIATION FACTOR TFIID"/>
    <property type="match status" value="1"/>
</dbReference>
<dbReference type="InterPro" id="IPR036427">
    <property type="entry name" value="Bromodomain-like_sf"/>
</dbReference>
<evidence type="ECO:0000256" key="6">
    <source>
        <dbReference type="ARBA" id="ARBA00023242"/>
    </source>
</evidence>
<comment type="subcellular location">
    <subcellularLocation>
        <location evidence="1">Nucleus</location>
    </subcellularLocation>
</comment>
<dbReference type="Gene3D" id="3.10.20.90">
    <property type="entry name" value="Phosphatidylinositol 3-kinase Catalytic Subunit, Chain A, domain 1"/>
    <property type="match status" value="1"/>
</dbReference>
<feature type="region of interest" description="Disordered" evidence="9">
    <location>
        <begin position="373"/>
        <end position="393"/>
    </location>
</feature>
<dbReference type="Gene3D" id="1.10.1100.10">
    <property type="entry name" value="TAFII-230 TBP-binding domain"/>
    <property type="match status" value="1"/>
</dbReference>
<dbReference type="PROSITE" id="PS50053">
    <property type="entry name" value="UBIQUITIN_2"/>
    <property type="match status" value="1"/>
</dbReference>
<feature type="region of interest" description="Disordered" evidence="9">
    <location>
        <begin position="1608"/>
        <end position="1687"/>
    </location>
</feature>
<evidence type="ECO:0000256" key="5">
    <source>
        <dbReference type="ARBA" id="ARBA00023163"/>
    </source>
</evidence>
<name>A0A8T0J4Q8_CERPU</name>
<reference evidence="12" key="1">
    <citation type="submission" date="2020-06" db="EMBL/GenBank/DDBJ databases">
        <title>WGS assembly of Ceratodon purpureus strain R40.</title>
        <authorList>
            <person name="Carey S.B."/>
            <person name="Jenkins J."/>
            <person name="Shu S."/>
            <person name="Lovell J.T."/>
            <person name="Sreedasyam A."/>
            <person name="Maumus F."/>
            <person name="Tiley G.P."/>
            <person name="Fernandez-Pozo N."/>
            <person name="Barry K."/>
            <person name="Chen C."/>
            <person name="Wang M."/>
            <person name="Lipzen A."/>
            <person name="Daum C."/>
            <person name="Saski C.A."/>
            <person name="Payton A.C."/>
            <person name="Mcbreen J.C."/>
            <person name="Conrad R.E."/>
            <person name="Kollar L.M."/>
            <person name="Olsson S."/>
            <person name="Huttunen S."/>
            <person name="Landis J.B."/>
            <person name="Wickett N.J."/>
            <person name="Johnson M.G."/>
            <person name="Rensing S.A."/>
            <person name="Grimwood J."/>
            <person name="Schmutz J."/>
            <person name="Mcdaniel S.F."/>
        </authorList>
    </citation>
    <scope>NUCLEOTIDE SEQUENCE</scope>
    <source>
        <strain evidence="12">R40</strain>
    </source>
</reference>
<dbReference type="FunFam" id="3.10.20.90:FF:000223">
    <property type="entry name" value="Transcription initiation factor TFIID subunit 1"/>
    <property type="match status" value="1"/>
</dbReference>
<dbReference type="InterPro" id="IPR018359">
    <property type="entry name" value="Bromodomain_CS"/>
</dbReference>
<dbReference type="Proteomes" id="UP000822688">
    <property type="component" value="Chromosome 1"/>
</dbReference>
<organism evidence="12 13">
    <name type="scientific">Ceratodon purpureus</name>
    <name type="common">Fire moss</name>
    <name type="synonym">Dicranum purpureum</name>
    <dbReference type="NCBI Taxonomy" id="3225"/>
    <lineage>
        <taxon>Eukaryota</taxon>
        <taxon>Viridiplantae</taxon>
        <taxon>Streptophyta</taxon>
        <taxon>Embryophyta</taxon>
        <taxon>Bryophyta</taxon>
        <taxon>Bryophytina</taxon>
        <taxon>Bryopsida</taxon>
        <taxon>Dicranidae</taxon>
        <taxon>Pseudoditrichales</taxon>
        <taxon>Ditrichaceae</taxon>
        <taxon>Ceratodon</taxon>
    </lineage>
</organism>
<dbReference type="Gene3D" id="1.20.920.10">
    <property type="entry name" value="Bromodomain-like"/>
    <property type="match status" value="1"/>
</dbReference>
<feature type="compositionally biased region" description="Basic and acidic residues" evidence="9">
    <location>
        <begin position="1667"/>
        <end position="1687"/>
    </location>
</feature>
<dbReference type="PROSITE" id="PS00633">
    <property type="entry name" value="BROMODOMAIN_1"/>
    <property type="match status" value="1"/>
</dbReference>
<feature type="compositionally biased region" description="Basic and acidic residues" evidence="9">
    <location>
        <begin position="1914"/>
        <end position="1927"/>
    </location>
</feature>
<dbReference type="PROSITE" id="PS50014">
    <property type="entry name" value="BROMODOMAIN_2"/>
    <property type="match status" value="1"/>
</dbReference>
<feature type="compositionally biased region" description="Basic and acidic residues" evidence="9">
    <location>
        <begin position="1351"/>
        <end position="1360"/>
    </location>
</feature>
<feature type="domain" description="Bromo" evidence="10">
    <location>
        <begin position="1967"/>
        <end position="2037"/>
    </location>
</feature>
<feature type="domain" description="Ubiquitin-like" evidence="11">
    <location>
        <begin position="736"/>
        <end position="807"/>
    </location>
</feature>
<feature type="region of interest" description="Disordered" evidence="9">
    <location>
        <begin position="1864"/>
        <end position="1942"/>
    </location>
</feature>
<dbReference type="Pfam" id="PF00439">
    <property type="entry name" value="Bromodomain"/>
    <property type="match status" value="1"/>
</dbReference>
<dbReference type="SUPFAM" id="SSF54236">
    <property type="entry name" value="Ubiquitin-like"/>
    <property type="match status" value="1"/>
</dbReference>
<dbReference type="GO" id="GO:0004402">
    <property type="term" value="F:histone acetyltransferase activity"/>
    <property type="evidence" value="ECO:0007669"/>
    <property type="project" value="InterPro"/>
</dbReference>
<evidence type="ECO:0000313" key="13">
    <source>
        <dbReference type="Proteomes" id="UP000822688"/>
    </source>
</evidence>
<dbReference type="SMART" id="SM00213">
    <property type="entry name" value="UBQ"/>
    <property type="match status" value="1"/>
</dbReference>
<dbReference type="InterPro" id="IPR001487">
    <property type="entry name" value="Bromodomain"/>
</dbReference>
<evidence type="ECO:0000313" key="12">
    <source>
        <dbReference type="EMBL" id="KAG0590894.1"/>
    </source>
</evidence>
<accession>A0A8T0J4Q8</accession>
<protein>
    <recommendedName>
        <fullName evidence="7">Transcription initiation factor TFIID subunit 1</fullName>
    </recommendedName>
</protein>
<dbReference type="InterPro" id="IPR000626">
    <property type="entry name" value="Ubiquitin-like_dom"/>
</dbReference>
<feature type="compositionally biased region" description="Low complexity" evidence="9">
    <location>
        <begin position="1295"/>
        <end position="1304"/>
    </location>
</feature>
<feature type="region of interest" description="Disordered" evidence="9">
    <location>
        <begin position="1771"/>
        <end position="1850"/>
    </location>
</feature>
<feature type="region of interest" description="Disordered" evidence="9">
    <location>
        <begin position="1"/>
        <end position="68"/>
    </location>
</feature>